<sequence>MGKFKSNANLSRRIISIQLYGVCKNLEAYNGQLRPTVVTFQLASHRSLKIHCVGDPTVLPEINNQGSGELDFLKLHIKLESNSTLVCYNCKDRVCIKATLLHIIMLERQKSCTIVSLYEQISEKLSIGIEGSQLNGSVNEVV</sequence>
<organism evidence="2">
    <name type="scientific">Acromyrmex echinatior</name>
    <name type="common">Panamanian leafcutter ant</name>
    <name type="synonym">Acromyrmex octospinosus echinatior</name>
    <dbReference type="NCBI Taxonomy" id="103372"/>
    <lineage>
        <taxon>Eukaryota</taxon>
        <taxon>Metazoa</taxon>
        <taxon>Ecdysozoa</taxon>
        <taxon>Arthropoda</taxon>
        <taxon>Hexapoda</taxon>
        <taxon>Insecta</taxon>
        <taxon>Pterygota</taxon>
        <taxon>Neoptera</taxon>
        <taxon>Endopterygota</taxon>
        <taxon>Hymenoptera</taxon>
        <taxon>Apocrita</taxon>
        <taxon>Aculeata</taxon>
        <taxon>Formicoidea</taxon>
        <taxon>Formicidae</taxon>
        <taxon>Myrmicinae</taxon>
        <taxon>Acromyrmex</taxon>
    </lineage>
</organism>
<name>F4WFP3_ACREC</name>
<dbReference type="InParanoid" id="F4WFP3"/>
<dbReference type="AlphaFoldDB" id="F4WFP3"/>
<proteinExistence type="predicted"/>
<evidence type="ECO:0000313" key="1">
    <source>
        <dbReference type="EMBL" id="EGI67020.1"/>
    </source>
</evidence>
<gene>
    <name evidence="1" type="ORF">G5I_04452</name>
</gene>
<dbReference type="EMBL" id="GL888120">
    <property type="protein sequence ID" value="EGI67020.1"/>
    <property type="molecule type" value="Genomic_DNA"/>
</dbReference>
<accession>F4WFP3</accession>
<keyword evidence="2" id="KW-1185">Reference proteome</keyword>
<evidence type="ECO:0000313" key="2">
    <source>
        <dbReference type="Proteomes" id="UP000007755"/>
    </source>
</evidence>
<reference evidence="1" key="1">
    <citation type="submission" date="2011-02" db="EMBL/GenBank/DDBJ databases">
        <title>The genome of the leaf-cutting ant Acromyrmex echinatior suggests key adaptations to social evolution and fungus farming.</title>
        <authorList>
            <person name="Nygaard S."/>
            <person name="Zhang G."/>
        </authorList>
    </citation>
    <scope>NUCLEOTIDE SEQUENCE</scope>
</reference>
<dbReference type="Proteomes" id="UP000007755">
    <property type="component" value="Unassembled WGS sequence"/>
</dbReference>
<protein>
    <submittedName>
        <fullName evidence="1">Uncharacterized protein</fullName>
    </submittedName>
</protein>